<comment type="caution">
    <text evidence="3">The sequence shown here is derived from an EMBL/GenBank/DDBJ whole genome shotgun (WGS) entry which is preliminary data.</text>
</comment>
<dbReference type="Gene3D" id="3.40.50.300">
    <property type="entry name" value="P-loop containing nucleotide triphosphate hydrolases"/>
    <property type="match status" value="1"/>
</dbReference>
<dbReference type="InterPro" id="IPR003959">
    <property type="entry name" value="ATPase_AAA_core"/>
</dbReference>
<feature type="region of interest" description="Disordered" evidence="1">
    <location>
        <begin position="1"/>
        <end position="88"/>
    </location>
</feature>
<dbReference type="OrthoDB" id="10260897at2759"/>
<feature type="compositionally biased region" description="Basic and acidic residues" evidence="1">
    <location>
        <begin position="34"/>
        <end position="50"/>
    </location>
</feature>
<evidence type="ECO:0000259" key="2">
    <source>
        <dbReference type="Pfam" id="PF00004"/>
    </source>
</evidence>
<keyword evidence="3" id="KW-0378">Hydrolase</keyword>
<dbReference type="AlphaFoldDB" id="A0A5B0NS64"/>
<protein>
    <submittedName>
        <fullName evidence="3">Glycoside hydrolase 2 (Mannanase, beta-galactosidase)</fullName>
    </submittedName>
</protein>
<dbReference type="EMBL" id="VSWC01000092">
    <property type="protein sequence ID" value="KAA1091522.1"/>
    <property type="molecule type" value="Genomic_DNA"/>
</dbReference>
<dbReference type="GO" id="GO:0000479">
    <property type="term" value="P:endonucleolytic cleavage of tricistronic rRNA transcript (SSU-rRNA, 5.8S rRNA, LSU-rRNA)"/>
    <property type="evidence" value="ECO:0007669"/>
    <property type="project" value="TreeGrafter"/>
</dbReference>
<feature type="domain" description="ATPase AAA-type core" evidence="2">
    <location>
        <begin position="92"/>
        <end position="159"/>
    </location>
</feature>
<dbReference type="GO" id="GO:0000462">
    <property type="term" value="P:maturation of SSU-rRNA from tricistronic rRNA transcript (SSU-rRNA, 5.8S rRNA, LSU-rRNA)"/>
    <property type="evidence" value="ECO:0007669"/>
    <property type="project" value="TreeGrafter"/>
</dbReference>
<accession>A0A5B0NS64</accession>
<dbReference type="PANTHER" id="PTHR12858">
    <property type="entry name" value="RIBOSOME BIOGENESIS PROTEIN"/>
    <property type="match status" value="1"/>
</dbReference>
<evidence type="ECO:0000256" key="1">
    <source>
        <dbReference type="SAM" id="MobiDB-lite"/>
    </source>
</evidence>
<name>A0A5B0NS64_PUCGR</name>
<proteinExistence type="predicted"/>
<gene>
    <name evidence="3" type="primary">BMS1_1</name>
    <name evidence="3" type="ORF">PGT21_035137</name>
</gene>
<sequence>MEQQTNRPHRPPKKEKTKHEKGKNPKAFAPQSGRKAEKQARRNVEKDQAKLHVPLPDRTFGVRPTAKQEPSQGSSKDSANQDNGPPPVIVAVMGPPGVGKTTLIRSLVRRYTKNTLPEIKGPVTVVAGKARRLSFVECPNDLGAMVDLAKVADLVLLMIDGSFGFEMVCFPPDRHPLNQIS</sequence>
<dbReference type="InterPro" id="IPR027417">
    <property type="entry name" value="P-loop_NTPase"/>
</dbReference>
<evidence type="ECO:0000313" key="3">
    <source>
        <dbReference type="EMBL" id="KAA1091522.1"/>
    </source>
</evidence>
<reference evidence="3 4" key="1">
    <citation type="submission" date="2019-05" db="EMBL/GenBank/DDBJ databases">
        <title>Emergence of the Ug99 lineage of the wheat stem rust pathogen through somatic hybridization.</title>
        <authorList>
            <person name="Li F."/>
            <person name="Upadhyaya N.M."/>
            <person name="Sperschneider J."/>
            <person name="Matny O."/>
            <person name="Nguyen-Phuc H."/>
            <person name="Mago R."/>
            <person name="Raley C."/>
            <person name="Miller M.E."/>
            <person name="Silverstein K.A.T."/>
            <person name="Henningsen E."/>
            <person name="Hirsch C.D."/>
            <person name="Visser B."/>
            <person name="Pretorius Z.A."/>
            <person name="Steffenson B.J."/>
            <person name="Schwessinger B."/>
            <person name="Dodds P.N."/>
            <person name="Figueroa M."/>
        </authorList>
    </citation>
    <scope>NUCLEOTIDE SEQUENCE [LARGE SCALE GENOMIC DNA]</scope>
    <source>
        <strain evidence="3">21-0</strain>
    </source>
</reference>
<evidence type="ECO:0000313" key="4">
    <source>
        <dbReference type="Proteomes" id="UP000324748"/>
    </source>
</evidence>
<keyword evidence="4" id="KW-1185">Reference proteome</keyword>
<dbReference type="SUPFAM" id="SSF52540">
    <property type="entry name" value="P-loop containing nucleoside triphosphate hydrolases"/>
    <property type="match status" value="1"/>
</dbReference>
<dbReference type="GO" id="GO:0034511">
    <property type="term" value="F:U3 snoRNA binding"/>
    <property type="evidence" value="ECO:0007669"/>
    <property type="project" value="TreeGrafter"/>
</dbReference>
<dbReference type="GO" id="GO:0016887">
    <property type="term" value="F:ATP hydrolysis activity"/>
    <property type="evidence" value="ECO:0007669"/>
    <property type="project" value="InterPro"/>
</dbReference>
<dbReference type="Pfam" id="PF00004">
    <property type="entry name" value="AAA"/>
    <property type="match status" value="1"/>
</dbReference>
<feature type="compositionally biased region" description="Polar residues" evidence="1">
    <location>
        <begin position="68"/>
        <end position="83"/>
    </location>
</feature>
<dbReference type="GO" id="GO:0005524">
    <property type="term" value="F:ATP binding"/>
    <property type="evidence" value="ECO:0007669"/>
    <property type="project" value="InterPro"/>
</dbReference>
<dbReference type="GO" id="GO:0003924">
    <property type="term" value="F:GTPase activity"/>
    <property type="evidence" value="ECO:0007669"/>
    <property type="project" value="TreeGrafter"/>
</dbReference>
<dbReference type="GO" id="GO:0005525">
    <property type="term" value="F:GTP binding"/>
    <property type="evidence" value="ECO:0007669"/>
    <property type="project" value="TreeGrafter"/>
</dbReference>
<organism evidence="3 4">
    <name type="scientific">Puccinia graminis f. sp. tritici</name>
    <dbReference type="NCBI Taxonomy" id="56615"/>
    <lineage>
        <taxon>Eukaryota</taxon>
        <taxon>Fungi</taxon>
        <taxon>Dikarya</taxon>
        <taxon>Basidiomycota</taxon>
        <taxon>Pucciniomycotina</taxon>
        <taxon>Pucciniomycetes</taxon>
        <taxon>Pucciniales</taxon>
        <taxon>Pucciniaceae</taxon>
        <taxon>Puccinia</taxon>
    </lineage>
</organism>
<feature type="compositionally biased region" description="Basic residues" evidence="1">
    <location>
        <begin position="7"/>
        <end position="21"/>
    </location>
</feature>
<dbReference type="PANTHER" id="PTHR12858:SF2">
    <property type="entry name" value="RIBOSOME BIOGENESIS PROTEIN BMS1 HOMOLOG"/>
    <property type="match status" value="1"/>
</dbReference>
<dbReference type="InterPro" id="IPR039761">
    <property type="entry name" value="Bms1/Tsr1"/>
</dbReference>
<dbReference type="Proteomes" id="UP000324748">
    <property type="component" value="Unassembled WGS sequence"/>
</dbReference>
<dbReference type="GO" id="GO:0030686">
    <property type="term" value="C:90S preribosome"/>
    <property type="evidence" value="ECO:0007669"/>
    <property type="project" value="TreeGrafter"/>
</dbReference>